<evidence type="ECO:0000256" key="4">
    <source>
        <dbReference type="ARBA" id="ARBA00023136"/>
    </source>
</evidence>
<dbReference type="Proteomes" id="UP000000664">
    <property type="component" value="Chromosome"/>
</dbReference>
<reference evidence="6 7" key="1">
    <citation type="journal article" date="2006" name="Proc. Natl. Acad. Sci. U.S.A.">
        <title>Comparative genomics of the lactic acid bacteria.</title>
        <authorList>
            <person name="Makarova K."/>
            <person name="Slesarev A."/>
            <person name="Wolf Y."/>
            <person name="Sorokin A."/>
            <person name="Mirkin B."/>
            <person name="Koonin E."/>
            <person name="Pavlov A."/>
            <person name="Pavlova N."/>
            <person name="Karamychev V."/>
            <person name="Polouchine N."/>
            <person name="Shakhova V."/>
            <person name="Grigoriev I."/>
            <person name="Lou Y."/>
            <person name="Rohksar D."/>
            <person name="Lucas S."/>
            <person name="Huang K."/>
            <person name="Goodstein D.M."/>
            <person name="Hawkins T."/>
            <person name="Plengvidhya V."/>
            <person name="Welker D."/>
            <person name="Hughes J."/>
            <person name="Goh Y."/>
            <person name="Benson A."/>
            <person name="Baldwin K."/>
            <person name="Lee J.H."/>
            <person name="Diaz-Muniz I."/>
            <person name="Dosti B."/>
            <person name="Smeianov V."/>
            <person name="Wechter W."/>
            <person name="Barabote R."/>
            <person name="Lorca G."/>
            <person name="Altermann E."/>
            <person name="Barrangou R."/>
            <person name="Ganesan B."/>
            <person name="Xie Y."/>
            <person name="Rawsthorne H."/>
            <person name="Tamir D."/>
            <person name="Parker C."/>
            <person name="Breidt F."/>
            <person name="Broadbent J."/>
            <person name="Hutkins R."/>
            <person name="O'Sullivan D."/>
            <person name="Steele J."/>
            <person name="Unlu G."/>
            <person name="Saier M."/>
            <person name="Klaenhammer T."/>
            <person name="Richardson P."/>
            <person name="Kozyavkin S."/>
            <person name="Weimer B."/>
            <person name="Mills D."/>
        </authorList>
    </citation>
    <scope>NUCLEOTIDE SEQUENCE [LARGE SCALE GENOMIC DNA]</scope>
    <source>
        <strain evidence="7">ATCC 33323 / DSM 20243 / BCRC 14619 / CIP 102991 / JCM 1131 / KCTC 3163 / NCIMB 11718 / NCTC 13722 / AM63</strain>
    </source>
</reference>
<dbReference type="InterPro" id="IPR002293">
    <property type="entry name" value="AA/rel_permease1"/>
</dbReference>
<dbReference type="Gene3D" id="1.20.1740.10">
    <property type="entry name" value="Amino acid/polyamine transporter I"/>
    <property type="match status" value="1"/>
</dbReference>
<evidence type="ECO:0000256" key="5">
    <source>
        <dbReference type="SAM" id="Phobius"/>
    </source>
</evidence>
<accession>A0A805YZI8</accession>
<sequence>MISILKVINELKGKHILKRQISFGQALATVVGTVIGGGVFFKIGSISHETGTPSLTLFVWILAGIVSIASGLTVSEIAAALPVTGGSIKYIEYTYGKVWGFLFGWAQMLVYFPANIAALSVVFGQQFAVLFGFPTKYATLIALLLALFLMSLNFISTKFSTRMQSAMTILKAIPIALIVIFGLFNSTKINVNLLPLSSGHNISFWAGLSGGLLAALFAYDGWINVTNLAGEVKEPEKNLSRAIIIGLSAITLIYVLVNYAFLTAIPFKEIIGNQNTAYLASLKLFGSLGGKLITIGILISVYGAINGFMLTGMRIPYTLAKDKMLPFSNKIGRTNINTGVPTISALIILTVSLIMIFLGTFDLLTNMLVFVMWTFTTLISIAVVILRYREPKLERPYVVPWYPIIPIISIGGGLFIVISTVINEFWLSITGIGLTALGLPVYYYMKKHNHQN</sequence>
<dbReference type="PANTHER" id="PTHR11785">
    <property type="entry name" value="AMINO ACID TRANSPORTER"/>
    <property type="match status" value="1"/>
</dbReference>
<feature type="transmembrane region" description="Helical" evidence="5">
    <location>
        <begin position="167"/>
        <end position="184"/>
    </location>
</feature>
<proteinExistence type="predicted"/>
<dbReference type="KEGG" id="lga:LGAS_0567"/>
<feature type="transmembrane region" description="Helical" evidence="5">
    <location>
        <begin position="425"/>
        <end position="445"/>
    </location>
</feature>
<dbReference type="Pfam" id="PF13520">
    <property type="entry name" value="AA_permease_2"/>
    <property type="match status" value="1"/>
</dbReference>
<keyword evidence="3 5" id="KW-1133">Transmembrane helix</keyword>
<feature type="transmembrane region" description="Helical" evidence="5">
    <location>
        <begin position="204"/>
        <end position="222"/>
    </location>
</feature>
<comment type="subcellular location">
    <subcellularLocation>
        <location evidence="1">Membrane</location>
        <topology evidence="1">Multi-pass membrane protein</topology>
    </subcellularLocation>
</comment>
<dbReference type="GO" id="GO:0016020">
    <property type="term" value="C:membrane"/>
    <property type="evidence" value="ECO:0007669"/>
    <property type="project" value="UniProtKB-SubCell"/>
</dbReference>
<organism evidence="6 7">
    <name type="scientific">Lactobacillus gasseri (strain ATCC 33323 / DSM 20243 / BCRC 14619 / CIP 102991 / JCM 1131 / KCTC 3163 / NCIMB 11718 / NCTC 13722 / AM63)</name>
    <dbReference type="NCBI Taxonomy" id="324831"/>
    <lineage>
        <taxon>Bacteria</taxon>
        <taxon>Bacillati</taxon>
        <taxon>Bacillota</taxon>
        <taxon>Bacilli</taxon>
        <taxon>Lactobacillales</taxon>
        <taxon>Lactobacillaceae</taxon>
        <taxon>Lactobacillus</taxon>
    </lineage>
</organism>
<keyword evidence="2 5" id="KW-0812">Transmembrane</keyword>
<evidence type="ECO:0000256" key="3">
    <source>
        <dbReference type="ARBA" id="ARBA00022989"/>
    </source>
</evidence>
<dbReference type="AlphaFoldDB" id="A0A805YZI8"/>
<dbReference type="EMBL" id="CP000413">
    <property type="protein sequence ID" value="ABJ59964.1"/>
    <property type="molecule type" value="Genomic_DNA"/>
</dbReference>
<dbReference type="PANTHER" id="PTHR11785:SF512">
    <property type="entry name" value="SOBREMESA, ISOFORM B"/>
    <property type="match status" value="1"/>
</dbReference>
<feature type="transmembrane region" description="Helical" evidence="5">
    <location>
        <begin position="137"/>
        <end position="155"/>
    </location>
</feature>
<evidence type="ECO:0000313" key="6">
    <source>
        <dbReference type="EMBL" id="ABJ59964.1"/>
    </source>
</evidence>
<feature type="transmembrane region" description="Helical" evidence="5">
    <location>
        <begin position="338"/>
        <end position="361"/>
    </location>
</feature>
<feature type="transmembrane region" description="Helical" evidence="5">
    <location>
        <begin position="292"/>
        <end position="317"/>
    </location>
</feature>
<feature type="transmembrane region" description="Helical" evidence="5">
    <location>
        <begin position="102"/>
        <end position="125"/>
    </location>
</feature>
<dbReference type="PIRSF" id="PIRSF006060">
    <property type="entry name" value="AA_transporter"/>
    <property type="match status" value="1"/>
</dbReference>
<feature type="transmembrane region" description="Helical" evidence="5">
    <location>
        <begin position="55"/>
        <end position="81"/>
    </location>
</feature>
<feature type="transmembrane region" description="Helical" evidence="5">
    <location>
        <begin position="21"/>
        <end position="43"/>
    </location>
</feature>
<gene>
    <name evidence="6" type="ordered locus">LGAS_0567</name>
</gene>
<keyword evidence="4 5" id="KW-0472">Membrane</keyword>
<evidence type="ECO:0000256" key="2">
    <source>
        <dbReference type="ARBA" id="ARBA00022692"/>
    </source>
</evidence>
<protein>
    <submittedName>
        <fullName evidence="6">Serine/threonine exchange transporter, LAT family</fullName>
    </submittedName>
</protein>
<name>A0A805YZI8_LACGA</name>
<feature type="transmembrane region" description="Helical" evidence="5">
    <location>
        <begin position="367"/>
        <end position="386"/>
    </location>
</feature>
<evidence type="ECO:0000313" key="7">
    <source>
        <dbReference type="Proteomes" id="UP000000664"/>
    </source>
</evidence>
<dbReference type="GO" id="GO:0015179">
    <property type="term" value="F:L-amino acid transmembrane transporter activity"/>
    <property type="evidence" value="ECO:0007669"/>
    <property type="project" value="TreeGrafter"/>
</dbReference>
<dbReference type="InterPro" id="IPR050598">
    <property type="entry name" value="AminoAcid_Transporter"/>
</dbReference>
<evidence type="ECO:0000256" key="1">
    <source>
        <dbReference type="ARBA" id="ARBA00004141"/>
    </source>
</evidence>
<feature type="transmembrane region" description="Helical" evidence="5">
    <location>
        <begin position="242"/>
        <end position="262"/>
    </location>
</feature>
<feature type="transmembrane region" description="Helical" evidence="5">
    <location>
        <begin position="398"/>
        <end position="419"/>
    </location>
</feature>